<keyword evidence="1" id="KW-1133">Transmembrane helix</keyword>
<reference evidence="2" key="1">
    <citation type="journal article" date="2020" name="bioRxiv">
        <title>Chromosome-level reference genome of the European wasp spider Argiope bruennichi: a resource for studies on range expansion and evolutionary adaptation.</title>
        <authorList>
            <person name="Sheffer M.M."/>
            <person name="Hoppe A."/>
            <person name="Krehenwinkel H."/>
            <person name="Uhl G."/>
            <person name="Kuss A.W."/>
            <person name="Jensen L."/>
            <person name="Jensen C."/>
            <person name="Gillespie R.G."/>
            <person name="Hoff K.J."/>
            <person name="Prost S."/>
        </authorList>
    </citation>
    <scope>NUCLEOTIDE SEQUENCE</scope>
</reference>
<keyword evidence="3" id="KW-1185">Reference proteome</keyword>
<comment type="caution">
    <text evidence="2">The sequence shown here is derived from an EMBL/GenBank/DDBJ whole genome shotgun (WGS) entry which is preliminary data.</text>
</comment>
<dbReference type="OrthoDB" id="10498642at2759"/>
<evidence type="ECO:0000313" key="3">
    <source>
        <dbReference type="Proteomes" id="UP000807504"/>
    </source>
</evidence>
<gene>
    <name evidence="2" type="ORF">HNY73_005304</name>
</gene>
<feature type="transmembrane region" description="Helical" evidence="1">
    <location>
        <begin position="111"/>
        <end position="130"/>
    </location>
</feature>
<reference evidence="2" key="2">
    <citation type="submission" date="2020-06" db="EMBL/GenBank/DDBJ databases">
        <authorList>
            <person name="Sheffer M."/>
        </authorList>
    </citation>
    <scope>NUCLEOTIDE SEQUENCE</scope>
</reference>
<proteinExistence type="predicted"/>
<evidence type="ECO:0000313" key="2">
    <source>
        <dbReference type="EMBL" id="KAF8790247.1"/>
    </source>
</evidence>
<dbReference type="AlphaFoldDB" id="A0A8T0FG21"/>
<name>A0A8T0FG21_ARGBR</name>
<feature type="transmembrane region" description="Helical" evidence="1">
    <location>
        <begin position="18"/>
        <end position="39"/>
    </location>
</feature>
<keyword evidence="1" id="KW-0472">Membrane</keyword>
<dbReference type="EMBL" id="JABXBU010000011">
    <property type="protein sequence ID" value="KAF8790247.1"/>
    <property type="molecule type" value="Genomic_DNA"/>
</dbReference>
<protein>
    <submittedName>
        <fullName evidence="2">Uncharacterized protein</fullName>
    </submittedName>
</protein>
<feature type="transmembrane region" description="Helical" evidence="1">
    <location>
        <begin position="84"/>
        <end position="104"/>
    </location>
</feature>
<accession>A0A8T0FG21</accession>
<sequence>MAVKSQKQLPVSKRLNSLLLYTGGLVSAGGLGWCVRLAYAEQPKTAMAAALVGSAGAFLFSMVLHVNNRTRKNYFIRYAPNWWLVLPGGILFPVGFGYCLILGVKEHRKSSIIAFAVGSLSYTLVNAAIFDVPMSRNSEDAEDLKLSAEEVTSASFRFVSNVNRCEVCKAHVEKEFQERKN</sequence>
<keyword evidence="1" id="KW-0812">Transmembrane</keyword>
<feature type="transmembrane region" description="Helical" evidence="1">
    <location>
        <begin position="46"/>
        <end position="64"/>
    </location>
</feature>
<organism evidence="2 3">
    <name type="scientific">Argiope bruennichi</name>
    <name type="common">Wasp spider</name>
    <name type="synonym">Aranea bruennichi</name>
    <dbReference type="NCBI Taxonomy" id="94029"/>
    <lineage>
        <taxon>Eukaryota</taxon>
        <taxon>Metazoa</taxon>
        <taxon>Ecdysozoa</taxon>
        <taxon>Arthropoda</taxon>
        <taxon>Chelicerata</taxon>
        <taxon>Arachnida</taxon>
        <taxon>Araneae</taxon>
        <taxon>Araneomorphae</taxon>
        <taxon>Entelegynae</taxon>
        <taxon>Araneoidea</taxon>
        <taxon>Araneidae</taxon>
        <taxon>Argiope</taxon>
    </lineage>
</organism>
<evidence type="ECO:0000256" key="1">
    <source>
        <dbReference type="SAM" id="Phobius"/>
    </source>
</evidence>
<dbReference type="Proteomes" id="UP000807504">
    <property type="component" value="Unassembled WGS sequence"/>
</dbReference>